<gene>
    <name evidence="5" type="ORF">G3572_04725</name>
</gene>
<dbReference type="PANTHER" id="PTHR34069:SF2">
    <property type="entry name" value="BETA-KETOACYL-[ACYL-CARRIER-PROTEIN] SYNTHASE III"/>
    <property type="match status" value="1"/>
</dbReference>
<dbReference type="EC" id="2.3.1.180" evidence="5"/>
<dbReference type="Pfam" id="PF08545">
    <property type="entry name" value="ACP_syn_III"/>
    <property type="match status" value="1"/>
</dbReference>
<evidence type="ECO:0000313" key="5">
    <source>
        <dbReference type="EMBL" id="NEX45498.1"/>
    </source>
</evidence>
<proteinExistence type="predicted"/>
<evidence type="ECO:0000259" key="3">
    <source>
        <dbReference type="Pfam" id="PF08541"/>
    </source>
</evidence>
<evidence type="ECO:0000259" key="4">
    <source>
        <dbReference type="Pfam" id="PF08545"/>
    </source>
</evidence>
<keyword evidence="6" id="KW-1185">Reference proteome</keyword>
<dbReference type="InterPro" id="IPR016039">
    <property type="entry name" value="Thiolase-like"/>
</dbReference>
<dbReference type="GO" id="GO:0006633">
    <property type="term" value="P:fatty acid biosynthetic process"/>
    <property type="evidence" value="ECO:0007669"/>
    <property type="project" value="InterPro"/>
</dbReference>
<comment type="caution">
    <text evidence="5">The sequence shown here is derived from an EMBL/GenBank/DDBJ whole genome shotgun (WGS) entry which is preliminary data.</text>
</comment>
<keyword evidence="2 5" id="KW-0012">Acyltransferase</keyword>
<dbReference type="InterPro" id="IPR013751">
    <property type="entry name" value="ACP_syn_III_N"/>
</dbReference>
<protein>
    <submittedName>
        <fullName evidence="5">Beta-ketoacyl-ACP synthase 3</fullName>
        <ecNumber evidence="5">2.3.1.180</ecNumber>
    </submittedName>
</protein>
<dbReference type="NCBIfam" id="NF006829">
    <property type="entry name" value="PRK09352.1"/>
    <property type="match status" value="1"/>
</dbReference>
<dbReference type="SUPFAM" id="SSF53901">
    <property type="entry name" value="Thiolase-like"/>
    <property type="match status" value="1"/>
</dbReference>
<feature type="domain" description="Beta-ketoacyl-[acyl-carrier-protein] synthase III N-terminal" evidence="4">
    <location>
        <begin position="110"/>
        <end position="187"/>
    </location>
</feature>
<sequence>MPSADGLCWAGFGHYLPERVVTNAEIEADLGLAPGWILARTGISARHYASPGQALSDLAVPAGAMALQNAGLEVREIGLLLLATSTPDHLLPPTAPLVAHRLGLSCGAVDIAGACSGFLHALALAAGHARLTGQPVLVIAANILSRRIDPKDASTRALFADAAGAVVVAPCADPGRGPLSVVLGSDGGLYDEILIERGGSRTPDVPGTPIEARMQMRNGRAVFARAVECMATSSAEALRRAGLHPYDLGFWMPHQANGRILDQVAGRLGLGNTPRLGTLSLHGNSSAATIPLALSCHHAEGGLLDNGPVLLSAFGAGTIWGAMAWQN</sequence>
<dbReference type="GO" id="GO:0033818">
    <property type="term" value="F:beta-ketoacyl-acyl-carrier-protein synthase III activity"/>
    <property type="evidence" value="ECO:0007669"/>
    <property type="project" value="UniProtKB-EC"/>
</dbReference>
<dbReference type="EMBL" id="JAAIKE010000001">
    <property type="protein sequence ID" value="NEX45498.1"/>
    <property type="molecule type" value="Genomic_DNA"/>
</dbReference>
<feature type="domain" description="Beta-ketoacyl-[acyl-carrier-protein] synthase III C-terminal" evidence="3">
    <location>
        <begin position="238"/>
        <end position="326"/>
    </location>
</feature>
<evidence type="ECO:0000256" key="2">
    <source>
        <dbReference type="ARBA" id="ARBA00023315"/>
    </source>
</evidence>
<evidence type="ECO:0000256" key="1">
    <source>
        <dbReference type="ARBA" id="ARBA00022679"/>
    </source>
</evidence>
<keyword evidence="1 5" id="KW-0808">Transferase</keyword>
<dbReference type="GO" id="GO:0004315">
    <property type="term" value="F:3-oxoacyl-[acyl-carrier-protein] synthase activity"/>
    <property type="evidence" value="ECO:0007669"/>
    <property type="project" value="InterPro"/>
</dbReference>
<evidence type="ECO:0000313" key="6">
    <source>
        <dbReference type="Proteomes" id="UP000481421"/>
    </source>
</evidence>
<name>A0A6B3RKT3_9RHOB</name>
<dbReference type="AlphaFoldDB" id="A0A6B3RKT3"/>
<dbReference type="Proteomes" id="UP000481421">
    <property type="component" value="Unassembled WGS sequence"/>
</dbReference>
<dbReference type="GO" id="GO:0044550">
    <property type="term" value="P:secondary metabolite biosynthetic process"/>
    <property type="evidence" value="ECO:0007669"/>
    <property type="project" value="TreeGrafter"/>
</dbReference>
<dbReference type="CDD" id="cd00830">
    <property type="entry name" value="KAS_III"/>
    <property type="match status" value="1"/>
</dbReference>
<organism evidence="5 6">
    <name type="scientific">Pseudotabrizicola algicola</name>
    <dbReference type="NCBI Taxonomy" id="2709381"/>
    <lineage>
        <taxon>Bacteria</taxon>
        <taxon>Pseudomonadati</taxon>
        <taxon>Pseudomonadota</taxon>
        <taxon>Alphaproteobacteria</taxon>
        <taxon>Rhodobacterales</taxon>
        <taxon>Paracoccaceae</taxon>
        <taxon>Pseudotabrizicola</taxon>
    </lineage>
</organism>
<dbReference type="PANTHER" id="PTHR34069">
    <property type="entry name" value="3-OXOACYL-[ACYL-CARRIER-PROTEIN] SYNTHASE 3"/>
    <property type="match status" value="1"/>
</dbReference>
<dbReference type="InterPro" id="IPR013747">
    <property type="entry name" value="ACP_syn_III_C"/>
</dbReference>
<dbReference type="Pfam" id="PF08541">
    <property type="entry name" value="ACP_syn_III_C"/>
    <property type="match status" value="1"/>
</dbReference>
<reference evidence="5 6" key="1">
    <citation type="submission" date="2020-02" db="EMBL/GenBank/DDBJ databases">
        <title>Rhodobacter algicola sp. nov., isolated from microalga culture.</title>
        <authorList>
            <person name="Park C.-Y."/>
        </authorList>
    </citation>
    <scope>NUCLEOTIDE SEQUENCE [LARGE SCALE GENOMIC DNA]</scope>
    <source>
        <strain evidence="5 6">ETT8</strain>
    </source>
</reference>
<dbReference type="Gene3D" id="3.40.47.10">
    <property type="match status" value="1"/>
</dbReference>
<accession>A0A6B3RKT3</accession>